<dbReference type="EMBL" id="BLXT01006644">
    <property type="protein sequence ID" value="GFO32633.1"/>
    <property type="molecule type" value="Genomic_DNA"/>
</dbReference>
<dbReference type="GO" id="GO:0007098">
    <property type="term" value="P:centrosome cycle"/>
    <property type="evidence" value="ECO:0007669"/>
    <property type="project" value="TreeGrafter"/>
</dbReference>
<accession>A0AAV4CKR6</accession>
<reference evidence="1 2" key="1">
    <citation type="journal article" date="2021" name="Elife">
        <title>Chloroplast acquisition without the gene transfer in kleptoplastic sea slugs, Plakobranchus ocellatus.</title>
        <authorList>
            <person name="Maeda T."/>
            <person name="Takahashi S."/>
            <person name="Yoshida T."/>
            <person name="Shimamura S."/>
            <person name="Takaki Y."/>
            <person name="Nagai Y."/>
            <person name="Toyoda A."/>
            <person name="Suzuki Y."/>
            <person name="Arimoto A."/>
            <person name="Ishii H."/>
            <person name="Satoh N."/>
            <person name="Nishiyama T."/>
            <person name="Hasebe M."/>
            <person name="Maruyama T."/>
            <person name="Minagawa J."/>
            <person name="Obokata J."/>
            <person name="Shigenobu S."/>
        </authorList>
    </citation>
    <scope>NUCLEOTIDE SEQUENCE [LARGE SCALE GENOMIC DNA]</scope>
</reference>
<dbReference type="Proteomes" id="UP000735302">
    <property type="component" value="Unassembled WGS sequence"/>
</dbReference>
<organism evidence="1 2">
    <name type="scientific">Plakobranchus ocellatus</name>
    <dbReference type="NCBI Taxonomy" id="259542"/>
    <lineage>
        <taxon>Eukaryota</taxon>
        <taxon>Metazoa</taxon>
        <taxon>Spiralia</taxon>
        <taxon>Lophotrochozoa</taxon>
        <taxon>Mollusca</taxon>
        <taxon>Gastropoda</taxon>
        <taxon>Heterobranchia</taxon>
        <taxon>Euthyneura</taxon>
        <taxon>Panpulmonata</taxon>
        <taxon>Sacoglossa</taxon>
        <taxon>Placobranchoidea</taxon>
        <taxon>Plakobranchidae</taxon>
        <taxon>Plakobranchus</taxon>
    </lineage>
</organism>
<proteinExistence type="predicted"/>
<evidence type="ECO:0000313" key="2">
    <source>
        <dbReference type="Proteomes" id="UP000735302"/>
    </source>
</evidence>
<gene>
    <name evidence="1" type="ORF">PoB_005913800</name>
</gene>
<keyword evidence="2" id="KW-1185">Reference proteome</keyword>
<dbReference type="GO" id="GO:0070652">
    <property type="term" value="C:HAUS complex"/>
    <property type="evidence" value="ECO:0007669"/>
    <property type="project" value="InterPro"/>
</dbReference>
<evidence type="ECO:0000313" key="1">
    <source>
        <dbReference type="EMBL" id="GFO32633.1"/>
    </source>
</evidence>
<dbReference type="PANTHER" id="PTHR28588:SF1">
    <property type="entry name" value="HAUS AUGMIN-LIKE COMPLEX SUBUNIT 5"/>
    <property type="match status" value="1"/>
</dbReference>
<dbReference type="AlphaFoldDB" id="A0AAV4CKR6"/>
<dbReference type="GO" id="GO:0051225">
    <property type="term" value="P:spindle assembly"/>
    <property type="evidence" value="ECO:0007669"/>
    <property type="project" value="InterPro"/>
</dbReference>
<comment type="caution">
    <text evidence="1">The sequence shown here is derived from an EMBL/GenBank/DDBJ whole genome shotgun (WGS) entry which is preliminary data.</text>
</comment>
<dbReference type="InterPro" id="IPR029131">
    <property type="entry name" value="HAUS5"/>
</dbReference>
<dbReference type="PANTHER" id="PTHR28588">
    <property type="entry name" value="HAUS AUGMIN-LIKE COMPLEX SUBUNIT 5"/>
    <property type="match status" value="1"/>
</dbReference>
<dbReference type="GO" id="GO:0005813">
    <property type="term" value="C:centrosome"/>
    <property type="evidence" value="ECO:0007669"/>
    <property type="project" value="TreeGrafter"/>
</dbReference>
<sequence length="173" mass="19862">MSISPNIHALAHEKLQTYSDVGKALEFPAHKAAECLPLHILSLHKSLRQLHTAQKQREVTAAAVRRAAGTTDDIDSLIGLKQTGEQHDKAQRDQLSPLLREGISLTHKHRVEVDTLRKAVTTWWDQPAQWTTPWVKNNGLTFDQWMQRWRTAMTQVHNKLMARRGEQQQQLQQ</sequence>
<name>A0AAV4CKR6_9GAST</name>
<protein>
    <submittedName>
        <fullName evidence="1">HAUS augmin-like complex subunit 5</fullName>
    </submittedName>
</protein>
<dbReference type="Pfam" id="PF14817">
    <property type="entry name" value="HAUS5"/>
    <property type="match status" value="1"/>
</dbReference>